<reference evidence="3 4" key="2">
    <citation type="submission" date="2013-09" db="EMBL/GenBank/DDBJ databases">
        <title>Whole genome comparison of six Crocosphaera watsonii strains with differing phenotypes.</title>
        <authorList>
            <person name="Bench S.R."/>
            <person name="Heller P."/>
            <person name="Frank I."/>
            <person name="Arciniega M."/>
            <person name="Shilova I.N."/>
            <person name="Zehr J.P."/>
        </authorList>
    </citation>
    <scope>NUCLEOTIDE SEQUENCE [LARGE SCALE GENOMIC DNA]</scope>
    <source>
        <strain evidence="3 4">WH 0401</strain>
    </source>
</reference>
<dbReference type="SUPFAM" id="SSF158472">
    <property type="entry name" value="HAMP domain-like"/>
    <property type="match status" value="1"/>
</dbReference>
<dbReference type="Gene3D" id="6.10.340.10">
    <property type="match status" value="1"/>
</dbReference>
<evidence type="ECO:0000259" key="2">
    <source>
        <dbReference type="PROSITE" id="PS50885"/>
    </source>
</evidence>
<dbReference type="PROSITE" id="PS50885">
    <property type="entry name" value="HAMP"/>
    <property type="match status" value="1"/>
</dbReference>
<dbReference type="Pfam" id="PF11845">
    <property type="entry name" value="Tll0287-like"/>
    <property type="match status" value="1"/>
</dbReference>
<evidence type="ECO:0000313" key="3">
    <source>
        <dbReference type="EMBL" id="CCQ61258.1"/>
    </source>
</evidence>
<reference evidence="3 4" key="1">
    <citation type="submission" date="2013-01" db="EMBL/GenBank/DDBJ databases">
        <authorList>
            <person name="Bench S."/>
        </authorList>
    </citation>
    <scope>NUCLEOTIDE SEQUENCE [LARGE SCALE GENOMIC DNA]</scope>
    <source>
        <strain evidence="3 4">WH 0401</strain>
    </source>
</reference>
<dbReference type="RefSeq" id="WP_021835219.1">
    <property type="nucleotide sequence ID" value="NZ_CAQM01000287.1"/>
</dbReference>
<evidence type="ECO:0000313" key="4">
    <source>
        <dbReference type="Proteomes" id="UP000018198"/>
    </source>
</evidence>
<dbReference type="CDD" id="cd06225">
    <property type="entry name" value="HAMP"/>
    <property type="match status" value="1"/>
</dbReference>
<dbReference type="Proteomes" id="UP000018198">
    <property type="component" value="Unassembled WGS sequence"/>
</dbReference>
<dbReference type="AlphaFoldDB" id="T2J5V3"/>
<dbReference type="SMART" id="SM00304">
    <property type="entry name" value="HAMP"/>
    <property type="match status" value="1"/>
</dbReference>
<dbReference type="GO" id="GO:0007165">
    <property type="term" value="P:signal transduction"/>
    <property type="evidence" value="ECO:0007669"/>
    <property type="project" value="InterPro"/>
</dbReference>
<sequence length="135" mass="14947">MRCHSTPDVAPKSLLTTYGRENGFNWKLHEIVGAQMILVPADAVFESAKKLQVSVTSILIVCLALAIILINFFLRFSVTTPLKKMAQLAQRISTGDLSKEFAHPYNDEMGMLAASLNRMKVSLDIAMSMLNSETE</sequence>
<organism evidence="3 4">
    <name type="scientific">Crocosphaera watsonii WH 0401</name>
    <dbReference type="NCBI Taxonomy" id="555881"/>
    <lineage>
        <taxon>Bacteria</taxon>
        <taxon>Bacillati</taxon>
        <taxon>Cyanobacteriota</taxon>
        <taxon>Cyanophyceae</taxon>
        <taxon>Oscillatoriophycideae</taxon>
        <taxon>Chroococcales</taxon>
        <taxon>Aphanothecaceae</taxon>
        <taxon>Crocosphaera</taxon>
    </lineage>
</organism>
<evidence type="ECO:0000256" key="1">
    <source>
        <dbReference type="SAM" id="Phobius"/>
    </source>
</evidence>
<accession>T2J5V3</accession>
<dbReference type="InterPro" id="IPR021796">
    <property type="entry name" value="Tll0287-like_dom"/>
</dbReference>
<name>T2J5V3_CROWT</name>
<dbReference type="Pfam" id="PF00672">
    <property type="entry name" value="HAMP"/>
    <property type="match status" value="1"/>
</dbReference>
<dbReference type="InterPro" id="IPR003660">
    <property type="entry name" value="HAMP_dom"/>
</dbReference>
<feature type="transmembrane region" description="Helical" evidence="1">
    <location>
        <begin position="53"/>
        <end position="74"/>
    </location>
</feature>
<proteinExistence type="predicted"/>
<dbReference type="GO" id="GO:0016020">
    <property type="term" value="C:membrane"/>
    <property type="evidence" value="ECO:0007669"/>
    <property type="project" value="InterPro"/>
</dbReference>
<keyword evidence="1" id="KW-0472">Membrane</keyword>
<keyword evidence="1" id="KW-1133">Transmembrane helix</keyword>
<comment type="caution">
    <text evidence="3">The sequence shown here is derived from an EMBL/GenBank/DDBJ whole genome shotgun (WGS) entry which is preliminary data.</text>
</comment>
<feature type="domain" description="HAMP" evidence="2">
    <location>
        <begin position="76"/>
        <end position="128"/>
    </location>
</feature>
<gene>
    <name evidence="3" type="ORF">CWATWH0401_2455</name>
</gene>
<keyword evidence="1" id="KW-0812">Transmembrane</keyword>
<protein>
    <submittedName>
        <fullName evidence="3">Possible sensor with HAMP domain</fullName>
    </submittedName>
</protein>
<dbReference type="EMBL" id="CAQM01000287">
    <property type="protein sequence ID" value="CCQ61258.1"/>
    <property type="molecule type" value="Genomic_DNA"/>
</dbReference>